<dbReference type="EMBL" id="CP034235">
    <property type="protein sequence ID" value="QGQ94802.1"/>
    <property type="molecule type" value="Genomic_DNA"/>
</dbReference>
<keyword evidence="2" id="KW-1185">Reference proteome</keyword>
<name>A0A6B8RGY7_9BACL</name>
<evidence type="ECO:0000313" key="2">
    <source>
        <dbReference type="Proteomes" id="UP000426246"/>
    </source>
</evidence>
<sequence length="164" mass="18891">MLLISLKNWSFDADLQIILADVKLGIENDIWIDEPLCIDVGLPALLLSAIEATAPNRWAPATEWEKMPFFVCGCGDAECRGFSFVVEHMDKSWLKISEVDERMDDDYRIAGEALVLVEEYRKQVESIGNEYLQFVRHLDYKPYLPNTVEIVEDLLKQLVQLRLN</sequence>
<protein>
    <submittedName>
        <fullName evidence="1">Uncharacterized protein</fullName>
    </submittedName>
</protein>
<organism evidence="1 2">
    <name type="scientific">Paenibacillus psychroresistens</name>
    <dbReference type="NCBI Taxonomy" id="1778678"/>
    <lineage>
        <taxon>Bacteria</taxon>
        <taxon>Bacillati</taxon>
        <taxon>Bacillota</taxon>
        <taxon>Bacilli</taxon>
        <taxon>Bacillales</taxon>
        <taxon>Paenibacillaceae</taxon>
        <taxon>Paenibacillus</taxon>
    </lineage>
</organism>
<evidence type="ECO:0000313" key="1">
    <source>
        <dbReference type="EMBL" id="QGQ94802.1"/>
    </source>
</evidence>
<proteinExistence type="predicted"/>
<dbReference type="RefSeq" id="WP_155699811.1">
    <property type="nucleotide sequence ID" value="NZ_CP034235.1"/>
</dbReference>
<reference evidence="2" key="1">
    <citation type="submission" date="2018-11" db="EMBL/GenBank/DDBJ databases">
        <title>Complete genome sequence of Paenibacillus sp. ML311-T8.</title>
        <authorList>
            <person name="Nam Y.-D."/>
            <person name="Kang J."/>
            <person name="Chung W.-H."/>
            <person name="Park Y.S."/>
        </authorList>
    </citation>
    <scope>NUCLEOTIDE SEQUENCE [LARGE SCALE GENOMIC DNA]</scope>
    <source>
        <strain evidence="2">ML311-T8</strain>
    </source>
</reference>
<accession>A0A6B8RGY7</accession>
<gene>
    <name evidence="1" type="ORF">EHS13_07880</name>
</gene>
<dbReference type="KEGG" id="ppsc:EHS13_07880"/>
<dbReference type="Proteomes" id="UP000426246">
    <property type="component" value="Chromosome"/>
</dbReference>
<dbReference type="AlphaFoldDB" id="A0A6B8RGY7"/>
<dbReference type="OrthoDB" id="2609409at2"/>